<keyword evidence="2" id="KW-1185">Reference proteome</keyword>
<accession>A0A0R1MQK0</accession>
<dbReference type="GeneID" id="98309921"/>
<proteinExistence type="predicted"/>
<comment type="caution">
    <text evidence="1">The sequence shown here is derived from an EMBL/GenBank/DDBJ whole genome shotgun (WGS) entry which is preliminary data.</text>
</comment>
<dbReference type="InterPro" id="IPR016787">
    <property type="entry name" value="UCP021328"/>
</dbReference>
<organism evidence="1 2">
    <name type="scientific">Liquorilactobacillus hordei DSM 19519</name>
    <dbReference type="NCBI Taxonomy" id="1423759"/>
    <lineage>
        <taxon>Bacteria</taxon>
        <taxon>Bacillati</taxon>
        <taxon>Bacillota</taxon>
        <taxon>Bacilli</taxon>
        <taxon>Lactobacillales</taxon>
        <taxon>Lactobacillaceae</taxon>
        <taxon>Liquorilactobacillus</taxon>
    </lineage>
</organism>
<dbReference type="Proteomes" id="UP000051448">
    <property type="component" value="Unassembled WGS sequence"/>
</dbReference>
<dbReference type="PATRIC" id="fig|1423759.3.peg.434"/>
<dbReference type="PIRSF" id="PIRSF021328">
    <property type="entry name" value="UCP021328"/>
    <property type="match status" value="1"/>
</dbReference>
<dbReference type="Pfam" id="PF11208">
    <property type="entry name" value="DUF2992"/>
    <property type="match status" value="1"/>
</dbReference>
<dbReference type="AlphaFoldDB" id="A0A0R1MQK0"/>
<reference evidence="1 2" key="1">
    <citation type="journal article" date="2015" name="Genome Announc.">
        <title>Expanding the biotechnology potential of lactobacilli through comparative genomics of 213 strains and associated genera.</title>
        <authorList>
            <person name="Sun Z."/>
            <person name="Harris H.M."/>
            <person name="McCann A."/>
            <person name="Guo C."/>
            <person name="Argimon S."/>
            <person name="Zhang W."/>
            <person name="Yang X."/>
            <person name="Jeffery I.B."/>
            <person name="Cooney J.C."/>
            <person name="Kagawa T.F."/>
            <person name="Liu W."/>
            <person name="Song Y."/>
            <person name="Salvetti E."/>
            <person name="Wrobel A."/>
            <person name="Rasinkangas P."/>
            <person name="Parkhill J."/>
            <person name="Rea M.C."/>
            <person name="O'Sullivan O."/>
            <person name="Ritari J."/>
            <person name="Douillard F.P."/>
            <person name="Paul Ross R."/>
            <person name="Yang R."/>
            <person name="Briner A.E."/>
            <person name="Felis G.E."/>
            <person name="de Vos W.M."/>
            <person name="Barrangou R."/>
            <person name="Klaenhammer T.R."/>
            <person name="Caufield P.W."/>
            <person name="Cui Y."/>
            <person name="Zhang H."/>
            <person name="O'Toole P.W."/>
        </authorList>
    </citation>
    <scope>NUCLEOTIDE SEQUENCE [LARGE SCALE GENOMIC DNA]</scope>
    <source>
        <strain evidence="1 2">DSM 19519</strain>
    </source>
</reference>
<dbReference type="RefSeq" id="WP_057869526.1">
    <property type="nucleotide sequence ID" value="NZ_AZDX01000014.1"/>
</dbReference>
<dbReference type="EMBL" id="AZDX01000014">
    <property type="protein sequence ID" value="KRL06803.1"/>
    <property type="molecule type" value="Genomic_DNA"/>
</dbReference>
<protein>
    <recommendedName>
        <fullName evidence="3">DUF2992 family protein</fullName>
    </recommendedName>
</protein>
<evidence type="ECO:0000313" key="1">
    <source>
        <dbReference type="EMBL" id="KRL06803.1"/>
    </source>
</evidence>
<dbReference type="OrthoDB" id="4570726at2"/>
<evidence type="ECO:0008006" key="3">
    <source>
        <dbReference type="Google" id="ProtNLM"/>
    </source>
</evidence>
<evidence type="ECO:0000313" key="2">
    <source>
        <dbReference type="Proteomes" id="UP000051448"/>
    </source>
</evidence>
<sequence>MLTIKSSLTIIFDPPFYKAIFERRYASVYEVGQVTLGTSEPKLTYIYTLVTNHWSRVVFFRQNTSDSLVLEKRISPKRLQRLARKSVKKGVGTKAQLALQKQVEIRKIKEKQIKQANREEKEVLVFEMRQAKKKQKHKGH</sequence>
<gene>
    <name evidence="1" type="ORF">FC92_GL000400</name>
</gene>
<name>A0A0R1MQK0_9LACO</name>